<protein>
    <submittedName>
        <fullName evidence="6">Putative transcription regulator protein, TetR family</fullName>
    </submittedName>
</protein>
<dbReference type="InterPro" id="IPR039536">
    <property type="entry name" value="TetR_C_Proteobacteria"/>
</dbReference>
<proteinExistence type="predicted"/>
<keyword evidence="1" id="KW-0805">Transcription regulation</keyword>
<dbReference type="PRINTS" id="PR00455">
    <property type="entry name" value="HTHTETR"/>
</dbReference>
<keyword evidence="2 4" id="KW-0238">DNA-binding</keyword>
<feature type="domain" description="HTH tetR-type" evidence="5">
    <location>
        <begin position="6"/>
        <end position="66"/>
    </location>
</feature>
<evidence type="ECO:0000256" key="3">
    <source>
        <dbReference type="ARBA" id="ARBA00023163"/>
    </source>
</evidence>
<dbReference type="Gene3D" id="1.10.10.60">
    <property type="entry name" value="Homeodomain-like"/>
    <property type="match status" value="1"/>
</dbReference>
<organism evidence="6">
    <name type="scientific">uncultured Pleomorphomonas sp</name>
    <dbReference type="NCBI Taxonomy" id="442121"/>
    <lineage>
        <taxon>Bacteria</taxon>
        <taxon>Pseudomonadati</taxon>
        <taxon>Pseudomonadota</taxon>
        <taxon>Alphaproteobacteria</taxon>
        <taxon>Hyphomicrobiales</taxon>
        <taxon>Pleomorphomonadaceae</taxon>
        <taxon>Pleomorphomonas</taxon>
        <taxon>environmental samples</taxon>
    </lineage>
</organism>
<dbReference type="PROSITE" id="PS50977">
    <property type="entry name" value="HTH_TETR_2"/>
    <property type="match status" value="1"/>
</dbReference>
<dbReference type="Pfam" id="PF00440">
    <property type="entry name" value="TetR_N"/>
    <property type="match status" value="1"/>
</dbReference>
<evidence type="ECO:0000256" key="1">
    <source>
        <dbReference type="ARBA" id="ARBA00023015"/>
    </source>
</evidence>
<accession>A0A212LNY1</accession>
<name>A0A212LNY1_9HYPH</name>
<reference evidence="6" key="1">
    <citation type="submission" date="2016-08" db="EMBL/GenBank/DDBJ databases">
        <authorList>
            <person name="Seilhamer J.J."/>
        </authorList>
    </citation>
    <scope>NUCLEOTIDE SEQUENCE</scope>
    <source>
        <strain evidence="6">86</strain>
    </source>
</reference>
<keyword evidence="3" id="KW-0804">Transcription</keyword>
<dbReference type="Gene3D" id="1.10.357.10">
    <property type="entry name" value="Tetracycline Repressor, domain 2"/>
    <property type="match status" value="1"/>
</dbReference>
<dbReference type="SUPFAM" id="SSF46689">
    <property type="entry name" value="Homeodomain-like"/>
    <property type="match status" value="1"/>
</dbReference>
<dbReference type="GO" id="GO:0000976">
    <property type="term" value="F:transcription cis-regulatory region binding"/>
    <property type="evidence" value="ECO:0007669"/>
    <property type="project" value="TreeGrafter"/>
</dbReference>
<dbReference type="InterPro" id="IPR001647">
    <property type="entry name" value="HTH_TetR"/>
</dbReference>
<evidence type="ECO:0000313" key="6">
    <source>
        <dbReference type="EMBL" id="SCM79210.1"/>
    </source>
</evidence>
<dbReference type="InterPro" id="IPR050109">
    <property type="entry name" value="HTH-type_TetR-like_transc_reg"/>
</dbReference>
<gene>
    <name evidence="6" type="ORF">KL86PLE_90288</name>
</gene>
<dbReference type="RefSeq" id="WP_288198437.1">
    <property type="nucleotide sequence ID" value="NZ_LT608334.1"/>
</dbReference>
<dbReference type="PANTHER" id="PTHR30055:SF119">
    <property type="entry name" value="NALC"/>
    <property type="match status" value="1"/>
</dbReference>
<sequence>MRRRTDERRLAILTAAHRAFAEAGFRNTTVDDIASRFGGSKATIYSYFRSKEDLFVAVTEEFISGAILEAFDLLDPARDIVDNLTVFGRAYVGAVLRSDVLALRSMVAIEGQASLVATFYANGPARAQGDLERFFAAHRQAGRIAMDRLDLGARRLMALLEAEFLEARLFGAIDLPADGQIAASVASAIQAFLDIYPLRDAGR</sequence>
<dbReference type="EMBL" id="FMJD01000013">
    <property type="protein sequence ID" value="SCM79210.1"/>
    <property type="molecule type" value="Genomic_DNA"/>
</dbReference>
<dbReference type="InterPro" id="IPR009057">
    <property type="entry name" value="Homeodomain-like_sf"/>
</dbReference>
<evidence type="ECO:0000256" key="4">
    <source>
        <dbReference type="PROSITE-ProRule" id="PRU00335"/>
    </source>
</evidence>
<feature type="DNA-binding region" description="H-T-H motif" evidence="4">
    <location>
        <begin position="29"/>
        <end position="48"/>
    </location>
</feature>
<dbReference type="FunFam" id="1.10.10.60:FF:000141">
    <property type="entry name" value="TetR family transcriptional regulator"/>
    <property type="match status" value="1"/>
</dbReference>
<dbReference type="Pfam" id="PF14246">
    <property type="entry name" value="TetR_C_7"/>
    <property type="match status" value="1"/>
</dbReference>
<evidence type="ECO:0000259" key="5">
    <source>
        <dbReference type="PROSITE" id="PS50977"/>
    </source>
</evidence>
<dbReference type="AlphaFoldDB" id="A0A212LNY1"/>
<dbReference type="PANTHER" id="PTHR30055">
    <property type="entry name" value="HTH-TYPE TRANSCRIPTIONAL REGULATOR RUTR"/>
    <property type="match status" value="1"/>
</dbReference>
<evidence type="ECO:0000256" key="2">
    <source>
        <dbReference type="ARBA" id="ARBA00023125"/>
    </source>
</evidence>
<dbReference type="GO" id="GO:0003700">
    <property type="term" value="F:DNA-binding transcription factor activity"/>
    <property type="evidence" value="ECO:0007669"/>
    <property type="project" value="TreeGrafter"/>
</dbReference>